<keyword evidence="2" id="KW-1185">Reference proteome</keyword>
<dbReference type="STRING" id="150146.SAMN05443667_105269"/>
<dbReference type="RefSeq" id="WP_091088501.1">
    <property type="nucleotide sequence ID" value="NZ_FNRD01000005.1"/>
</dbReference>
<evidence type="ECO:0000313" key="1">
    <source>
        <dbReference type="EMBL" id="SEA56494.1"/>
    </source>
</evidence>
<sequence>MKKYVFIVVIFLFFFFVAKTSLEVYRESVVTSVSNLQSIEPEDTTDDSYNQNVPELKHTCIECSATKFESSMIYSIGDVLSGGREYWCCNGMNDNMRCINNRYDKVTRYKKMMKSEEDYKKEQY</sequence>
<accession>A0A1H4C7Y3</accession>
<protein>
    <submittedName>
        <fullName evidence="1">Uncharacterized protein</fullName>
    </submittedName>
</protein>
<dbReference type="EMBL" id="FNRD01000005">
    <property type="protein sequence ID" value="SEA56494.1"/>
    <property type="molecule type" value="Genomic_DNA"/>
</dbReference>
<evidence type="ECO:0000313" key="2">
    <source>
        <dbReference type="Proteomes" id="UP000198951"/>
    </source>
</evidence>
<reference evidence="2" key="1">
    <citation type="submission" date="2016-10" db="EMBL/GenBank/DDBJ databases">
        <authorList>
            <person name="Varghese N."/>
            <person name="Submissions S."/>
        </authorList>
    </citation>
    <scope>NUCLEOTIDE SEQUENCE [LARGE SCALE GENOMIC DNA]</scope>
    <source>
        <strain evidence="2">DSM 22376</strain>
    </source>
</reference>
<gene>
    <name evidence="1" type="ORF">SAMN05443667_105269</name>
</gene>
<name>A0A1H4C7Y3_9FLAO</name>
<organism evidence="1 2">
    <name type="scientific">Flavobacterium gillisiae</name>
    <dbReference type="NCBI Taxonomy" id="150146"/>
    <lineage>
        <taxon>Bacteria</taxon>
        <taxon>Pseudomonadati</taxon>
        <taxon>Bacteroidota</taxon>
        <taxon>Flavobacteriia</taxon>
        <taxon>Flavobacteriales</taxon>
        <taxon>Flavobacteriaceae</taxon>
        <taxon>Flavobacterium</taxon>
    </lineage>
</organism>
<dbReference type="Proteomes" id="UP000198951">
    <property type="component" value="Unassembled WGS sequence"/>
</dbReference>
<dbReference type="AlphaFoldDB" id="A0A1H4C7Y3"/>
<proteinExistence type="predicted"/>